<dbReference type="PROSITE" id="PS50297">
    <property type="entry name" value="ANK_REP_REGION"/>
    <property type="match status" value="13"/>
</dbReference>
<evidence type="ECO:0008006" key="9">
    <source>
        <dbReference type="Google" id="ProtNLM"/>
    </source>
</evidence>
<accession>A0A8B6F6N2</accession>
<dbReference type="SUPFAM" id="SSF52540">
    <property type="entry name" value="P-loop containing nucleoside triphosphate hydrolases"/>
    <property type="match status" value="1"/>
</dbReference>
<dbReference type="Gene3D" id="1.25.40.20">
    <property type="entry name" value="Ankyrin repeat-containing domain"/>
    <property type="match status" value="4"/>
</dbReference>
<feature type="repeat" description="ANK" evidence="3">
    <location>
        <begin position="757"/>
        <end position="789"/>
    </location>
</feature>
<dbReference type="InterPro" id="IPR002110">
    <property type="entry name" value="Ankyrin_rpt"/>
</dbReference>
<dbReference type="InterPro" id="IPR049050">
    <property type="entry name" value="nSTAND3"/>
</dbReference>
<feature type="repeat" description="ANK" evidence="3">
    <location>
        <begin position="1110"/>
        <end position="1142"/>
    </location>
</feature>
<reference evidence="7" key="1">
    <citation type="submission" date="2018-11" db="EMBL/GenBank/DDBJ databases">
        <authorList>
            <person name="Alioto T."/>
            <person name="Alioto T."/>
        </authorList>
    </citation>
    <scope>NUCLEOTIDE SEQUENCE</scope>
</reference>
<dbReference type="InterPro" id="IPR041249">
    <property type="entry name" value="HEPN_DZIP3"/>
</dbReference>
<evidence type="ECO:0000259" key="5">
    <source>
        <dbReference type="Pfam" id="PF18738"/>
    </source>
</evidence>
<dbReference type="Pfam" id="PF00023">
    <property type="entry name" value="Ank"/>
    <property type="match status" value="1"/>
</dbReference>
<proteinExistence type="predicted"/>
<feature type="repeat" description="ANK" evidence="3">
    <location>
        <begin position="656"/>
        <end position="688"/>
    </location>
</feature>
<dbReference type="Proteomes" id="UP000596742">
    <property type="component" value="Unassembled WGS sequence"/>
</dbReference>
<evidence type="ECO:0000259" key="6">
    <source>
        <dbReference type="Pfam" id="PF20720"/>
    </source>
</evidence>
<evidence type="ECO:0000256" key="2">
    <source>
        <dbReference type="ARBA" id="ARBA00023043"/>
    </source>
</evidence>
<dbReference type="AlphaFoldDB" id="A0A8B6F6N2"/>
<dbReference type="InterPro" id="IPR036770">
    <property type="entry name" value="Ankyrin_rpt-contain_sf"/>
</dbReference>
<dbReference type="OrthoDB" id="7464126at2759"/>
<feature type="repeat" description="ANK" evidence="3">
    <location>
        <begin position="835"/>
        <end position="867"/>
    </location>
</feature>
<feature type="domain" description="Novel STAND NTPase 3" evidence="6">
    <location>
        <begin position="226"/>
        <end position="389"/>
    </location>
</feature>
<dbReference type="SUPFAM" id="SSF48403">
    <property type="entry name" value="Ankyrin repeat"/>
    <property type="match status" value="2"/>
</dbReference>
<name>A0A8B6F6N2_MYTGA</name>
<dbReference type="PRINTS" id="PR01415">
    <property type="entry name" value="ANKYRIN"/>
</dbReference>
<feature type="domain" description="DZIP3-like HEPN" evidence="5">
    <location>
        <begin position="37"/>
        <end position="170"/>
    </location>
</feature>
<dbReference type="PANTHER" id="PTHR24198:SF165">
    <property type="entry name" value="ANKYRIN REPEAT-CONTAINING PROTEIN-RELATED"/>
    <property type="match status" value="1"/>
</dbReference>
<dbReference type="InterPro" id="IPR027417">
    <property type="entry name" value="P-loop_NTPase"/>
</dbReference>
<dbReference type="Pfam" id="PF12796">
    <property type="entry name" value="Ank_2"/>
    <property type="match status" value="6"/>
</dbReference>
<sequence length="1215" mass="137266">MATSLSQKDVNFLRLSGLLLKIAQRAVRQRFNDEFHPGQLKQFLNKNRREIDNLTYKKRVITLTQYDLLFPKGSSGVSSDMFDVSLMVCLLRHFTDLDIQDSLPLETILTTAADISRIRFYRNYIVHSDSDKVTENKFLEIWCCVSEAILRLVPDLKSAVYAMMSATITNDSDIIDVIRLEKQMENTNQHLNTVSQKLDTLEIEHNNKREIHNRTLKEWRDKDEKYISTSATTFILQSLTKKRGVIITGSPGCGKSIAAHHVALTFEKEGYEVVPCDDPLEILKHFTTEKIQVFVIDDICGKFSLNQHKADSWEQEHGKLSMLFELCNQNIDNEDSSRKSETKFIITCRDNIFSHKAFPKLTCLSLVQCSFSTKYKISEDEMRKVALSYLPTNTVNDIDNICLYDFFPLLCALYCQKAKQDPNFFIHPIEIIEQEIKEMKIKSETSFLCLSLLVIKNNKYCKDELGSRGMVQLVKAICKNSEIESVVSTVSIQKCFERLEGIYISESENFYTAIHDKMFDIISAAIAPSIMNCLIKFVDIAFITHRIQLSSCGQSSLPFAVYIPPEMERSYLRRQYKEAIKGKNWEVFGSMQSENKTYRKLLLSFLKEQDKCQEITYISDKDGATPLFVSSFIGYIDFVEFFIVRCPSHKDEKDKDGRSCFYVACENGNMDTVKLLMKFHHDINTENAEKTTALSATCLNGHADVAQLLLENNADINKTNKINQSAMHFACTNGNVELVQRLLSTGNNVDITIRDTFGKTALHVVCEKGHRDIVKTLMECGIDLNQKDKIGQTPLYLACKNGCYDTVRYIIDFNYSNKTKTTIADELNNSYKTKDEWSVLHAACFNGHTKVVKLLIDAGLNVNDTENNGSTPLILACENGHNETVKSLLNLNGKKLESRVNTTTRNKYGWSCLHSACFNGHTEVVKLLIDIGLRVNDTIYIGYTPLYLACQNGHYDTVKLLLDLNGQILNSCVDTATRYKDGWTVLHTACAKGHTNIVKLLIDMAVRNGHQETVKFLLNLKSQTLNSCVDKTIKQEDAWSALHKACNNGHIEIVKLLIDNGMNVNDTTHNGQTPLFLACQKGHCDIVKLLLGFIGQTLNSCVDKTIKTKYGLSVLHAACSEGHTEVVKLLIDNGMNVNDRTSKGDTSLHLACQNGHNETVKYLLDLNGKSLNSVVDTTMKNKNGKTAVDAAYLNGHKEVVKLLTDIDINHSCMIL</sequence>
<dbReference type="SMART" id="SM00248">
    <property type="entry name" value="ANK"/>
    <property type="match status" value="16"/>
</dbReference>
<feature type="coiled-coil region" evidence="4">
    <location>
        <begin position="177"/>
        <end position="204"/>
    </location>
</feature>
<evidence type="ECO:0000256" key="4">
    <source>
        <dbReference type="SAM" id="Coils"/>
    </source>
</evidence>
<dbReference type="Gene3D" id="3.40.50.300">
    <property type="entry name" value="P-loop containing nucleotide triphosphate hydrolases"/>
    <property type="match status" value="1"/>
</dbReference>
<evidence type="ECO:0000256" key="3">
    <source>
        <dbReference type="PROSITE-ProRule" id="PRU00023"/>
    </source>
</evidence>
<protein>
    <recommendedName>
        <fullName evidence="9">DZIP3-like HEPN domain-containing protein</fullName>
    </recommendedName>
</protein>
<feature type="repeat" description="ANK" evidence="3">
    <location>
        <begin position="1143"/>
        <end position="1165"/>
    </location>
</feature>
<dbReference type="Pfam" id="PF20720">
    <property type="entry name" value="nSTAND3"/>
    <property type="match status" value="1"/>
</dbReference>
<feature type="repeat" description="ANK" evidence="3">
    <location>
        <begin position="868"/>
        <end position="890"/>
    </location>
</feature>
<keyword evidence="1" id="KW-0677">Repeat</keyword>
<feature type="repeat" description="ANK" evidence="3">
    <location>
        <begin position="981"/>
        <end position="1003"/>
    </location>
</feature>
<evidence type="ECO:0000256" key="1">
    <source>
        <dbReference type="ARBA" id="ARBA00022737"/>
    </source>
</evidence>
<feature type="repeat" description="ANK" evidence="3">
    <location>
        <begin position="689"/>
        <end position="721"/>
    </location>
</feature>
<evidence type="ECO:0000313" key="8">
    <source>
        <dbReference type="Proteomes" id="UP000596742"/>
    </source>
</evidence>
<dbReference type="PROSITE" id="PS50088">
    <property type="entry name" value="ANK_REPEAT"/>
    <property type="match status" value="13"/>
</dbReference>
<feature type="repeat" description="ANK" evidence="3">
    <location>
        <begin position="908"/>
        <end position="936"/>
    </location>
</feature>
<dbReference type="EMBL" id="UYJE01006377">
    <property type="protein sequence ID" value="VDI45560.1"/>
    <property type="molecule type" value="Genomic_DNA"/>
</dbReference>
<gene>
    <name evidence="7" type="ORF">MGAL_10B025580</name>
</gene>
<dbReference type="Pfam" id="PF18738">
    <property type="entry name" value="HEPN_DZIP3"/>
    <property type="match status" value="1"/>
</dbReference>
<feature type="repeat" description="ANK" evidence="3">
    <location>
        <begin position="941"/>
        <end position="968"/>
    </location>
</feature>
<keyword evidence="8" id="KW-1185">Reference proteome</keyword>
<keyword evidence="4" id="KW-0175">Coiled coil</keyword>
<feature type="repeat" description="ANK" evidence="3">
    <location>
        <begin position="1070"/>
        <end position="1091"/>
    </location>
</feature>
<organism evidence="7 8">
    <name type="scientific">Mytilus galloprovincialis</name>
    <name type="common">Mediterranean mussel</name>
    <dbReference type="NCBI Taxonomy" id="29158"/>
    <lineage>
        <taxon>Eukaryota</taxon>
        <taxon>Metazoa</taxon>
        <taxon>Spiralia</taxon>
        <taxon>Lophotrochozoa</taxon>
        <taxon>Mollusca</taxon>
        <taxon>Bivalvia</taxon>
        <taxon>Autobranchia</taxon>
        <taxon>Pteriomorphia</taxon>
        <taxon>Mytilida</taxon>
        <taxon>Mytiloidea</taxon>
        <taxon>Mytilidae</taxon>
        <taxon>Mytilinae</taxon>
        <taxon>Mytilus</taxon>
    </lineage>
</organism>
<comment type="caution">
    <text evidence="7">The sequence shown here is derived from an EMBL/GenBank/DDBJ whole genome shotgun (WGS) entry which is preliminary data.</text>
</comment>
<evidence type="ECO:0000313" key="7">
    <source>
        <dbReference type="EMBL" id="VDI45560.1"/>
    </source>
</evidence>
<keyword evidence="2 3" id="KW-0040">ANK repeat</keyword>
<dbReference type="PANTHER" id="PTHR24198">
    <property type="entry name" value="ANKYRIN REPEAT AND PROTEIN KINASE DOMAIN-CONTAINING PROTEIN"/>
    <property type="match status" value="1"/>
</dbReference>
<feature type="repeat" description="ANK" evidence="3">
    <location>
        <begin position="1037"/>
        <end position="1069"/>
    </location>
</feature>
<feature type="repeat" description="ANK" evidence="3">
    <location>
        <begin position="722"/>
        <end position="754"/>
    </location>
</feature>